<keyword evidence="2" id="KW-0472">Membrane</keyword>
<feature type="transmembrane region" description="Helical" evidence="2">
    <location>
        <begin position="97"/>
        <end position="116"/>
    </location>
</feature>
<feature type="compositionally biased region" description="Low complexity" evidence="1">
    <location>
        <begin position="19"/>
        <end position="31"/>
    </location>
</feature>
<organism evidence="3 4">
    <name type="scientific">Scomber scombrus</name>
    <name type="common">Atlantic mackerel</name>
    <name type="synonym">Scomber vernalis</name>
    <dbReference type="NCBI Taxonomy" id="13677"/>
    <lineage>
        <taxon>Eukaryota</taxon>
        <taxon>Metazoa</taxon>
        <taxon>Chordata</taxon>
        <taxon>Craniata</taxon>
        <taxon>Vertebrata</taxon>
        <taxon>Euteleostomi</taxon>
        <taxon>Actinopterygii</taxon>
        <taxon>Neopterygii</taxon>
        <taxon>Teleostei</taxon>
        <taxon>Neoteleostei</taxon>
        <taxon>Acanthomorphata</taxon>
        <taxon>Pelagiaria</taxon>
        <taxon>Scombriformes</taxon>
        <taxon>Scombridae</taxon>
        <taxon>Scomber</taxon>
    </lineage>
</organism>
<evidence type="ECO:0000313" key="3">
    <source>
        <dbReference type="EMBL" id="CAK6966415.1"/>
    </source>
</evidence>
<feature type="compositionally biased region" description="Basic and acidic residues" evidence="1">
    <location>
        <begin position="71"/>
        <end position="80"/>
    </location>
</feature>
<keyword evidence="4" id="KW-1185">Reference proteome</keyword>
<proteinExistence type="predicted"/>
<evidence type="ECO:0000256" key="1">
    <source>
        <dbReference type="SAM" id="MobiDB-lite"/>
    </source>
</evidence>
<dbReference type="InterPro" id="IPR041056">
    <property type="entry name" value="DUF5585"/>
</dbReference>
<dbReference type="Pfam" id="PF17823">
    <property type="entry name" value="DUF5585"/>
    <property type="match status" value="1"/>
</dbReference>
<dbReference type="AlphaFoldDB" id="A0AAV1P5C9"/>
<comment type="caution">
    <text evidence="3">The sequence shown here is derived from an EMBL/GenBank/DDBJ whole genome shotgun (WGS) entry which is preliminary data.</text>
</comment>
<keyword evidence="2" id="KW-1133">Transmembrane helix</keyword>
<accession>A0AAV1P5C9</accession>
<evidence type="ECO:0000313" key="4">
    <source>
        <dbReference type="Proteomes" id="UP001314229"/>
    </source>
</evidence>
<sequence>MTTLTRDNTTVTVTTTAVTMTSSSPSSAAPTLQPHVPSNGKPPVQPTTSFSPTRSANVTVTATSTSTPGTNHKDPPRTGLDEAGAALTKQLVDTASLLAVLLFGLLFFLVTVAVFATQAYESYRRKDYTQVDYLINGMYTDSGV</sequence>
<keyword evidence="2" id="KW-0812">Transmembrane</keyword>
<name>A0AAV1P5C9_SCOSC</name>
<gene>
    <name evidence="3" type="ORF">FSCOSCO3_A016165</name>
</gene>
<dbReference type="EMBL" id="CAWUFR010000093">
    <property type="protein sequence ID" value="CAK6966415.1"/>
    <property type="molecule type" value="Genomic_DNA"/>
</dbReference>
<reference evidence="3 4" key="1">
    <citation type="submission" date="2024-01" db="EMBL/GenBank/DDBJ databases">
        <authorList>
            <person name="Alioto T."/>
            <person name="Alioto T."/>
            <person name="Gomez Garrido J."/>
        </authorList>
    </citation>
    <scope>NUCLEOTIDE SEQUENCE [LARGE SCALE GENOMIC DNA]</scope>
</reference>
<evidence type="ECO:0000256" key="2">
    <source>
        <dbReference type="SAM" id="Phobius"/>
    </source>
</evidence>
<feature type="compositionally biased region" description="Low complexity" evidence="1">
    <location>
        <begin position="53"/>
        <end position="70"/>
    </location>
</feature>
<dbReference type="Proteomes" id="UP001314229">
    <property type="component" value="Unassembled WGS sequence"/>
</dbReference>
<feature type="region of interest" description="Disordered" evidence="1">
    <location>
        <begin position="19"/>
        <end position="81"/>
    </location>
</feature>
<protein>
    <submittedName>
        <fullName evidence="3">Salivary glue protein Sgs-3</fullName>
    </submittedName>
</protein>